<dbReference type="PANTHER" id="PTHR47756">
    <property type="entry name" value="BLL6612 PROTEIN-RELATED"/>
    <property type="match status" value="1"/>
</dbReference>
<evidence type="ECO:0000256" key="3">
    <source>
        <dbReference type="ARBA" id="ARBA00023082"/>
    </source>
</evidence>
<sequence>MSGDPVRAAVDAAFRDEWGQVVATLIGLTGDWDLAEDCAQDAFAAALRTWPRDGVPRRPGAWLTTTARNRATDRLRRDAVGAARLRQLAVLARDPDESSSEEIPDDRLRLIFTCCHPALPFPARVALTLRTLAGLSTAEIAHALLTAEPAMAQRLVRAKRKIAEAGIPYRVPPAEILPQRLAAVLAVLYLIFNRGYDEEDTRALAAEAIRLARVLVRLMPHEPEPRGLLALMLLHEARRATRIDDGVLVTLENQDRSRWDRTLIAEGVATLDQALALRRTGPYQVQAAIAACHATAPDAASTDWPQIAILYGELARLAPSPVVDLNRAVAVAMADGIPAGLALVDELAASGRLEGYHLLPATRADLLRRAGRAGEARAAYEEALKLAPTEAERRYLTGRLEEL</sequence>
<proteinExistence type="inferred from homology"/>
<feature type="domain" description="RNA polymerase sigma factor 70 region 4 type 2" evidence="6">
    <location>
        <begin position="111"/>
        <end position="162"/>
    </location>
</feature>
<dbReference type="InterPro" id="IPR013324">
    <property type="entry name" value="RNA_pol_sigma_r3/r4-like"/>
</dbReference>
<keyword evidence="4" id="KW-0804">Transcription</keyword>
<dbReference type="SUPFAM" id="SSF88659">
    <property type="entry name" value="Sigma3 and sigma4 domains of RNA polymerase sigma factors"/>
    <property type="match status" value="1"/>
</dbReference>
<evidence type="ECO:0000256" key="1">
    <source>
        <dbReference type="ARBA" id="ARBA00010641"/>
    </source>
</evidence>
<dbReference type="Pfam" id="PF08281">
    <property type="entry name" value="Sigma70_r4_2"/>
    <property type="match status" value="1"/>
</dbReference>
<feature type="domain" description="RNA polymerase sigma-70 region 2" evidence="5">
    <location>
        <begin position="20"/>
        <end position="78"/>
    </location>
</feature>
<dbReference type="RefSeq" id="WP_345429434.1">
    <property type="nucleotide sequence ID" value="NZ_BAABHK010000001.1"/>
</dbReference>
<dbReference type="InterPro" id="IPR046531">
    <property type="entry name" value="DUF6596"/>
</dbReference>
<dbReference type="InterPro" id="IPR014284">
    <property type="entry name" value="RNA_pol_sigma-70_dom"/>
</dbReference>
<evidence type="ECO:0000256" key="4">
    <source>
        <dbReference type="ARBA" id="ARBA00023163"/>
    </source>
</evidence>
<dbReference type="InterPro" id="IPR007627">
    <property type="entry name" value="RNA_pol_sigma70_r2"/>
</dbReference>
<comment type="caution">
    <text evidence="8">The sequence shown here is derived from an EMBL/GenBank/DDBJ whole genome shotgun (WGS) entry which is preliminary data.</text>
</comment>
<organism evidence="8 9">
    <name type="scientific">Actinoallomurus vinaceus</name>
    <dbReference type="NCBI Taxonomy" id="1080074"/>
    <lineage>
        <taxon>Bacteria</taxon>
        <taxon>Bacillati</taxon>
        <taxon>Actinomycetota</taxon>
        <taxon>Actinomycetes</taxon>
        <taxon>Streptosporangiales</taxon>
        <taxon>Thermomonosporaceae</taxon>
        <taxon>Actinoallomurus</taxon>
    </lineage>
</organism>
<dbReference type="Proteomes" id="UP001501442">
    <property type="component" value="Unassembled WGS sequence"/>
</dbReference>
<dbReference type="Pfam" id="PF20239">
    <property type="entry name" value="DUF6596"/>
    <property type="match status" value="1"/>
</dbReference>
<dbReference type="PANTHER" id="PTHR47756:SF2">
    <property type="entry name" value="BLL6612 PROTEIN"/>
    <property type="match status" value="1"/>
</dbReference>
<evidence type="ECO:0000259" key="5">
    <source>
        <dbReference type="Pfam" id="PF04542"/>
    </source>
</evidence>
<accession>A0ABP8U3Q3</accession>
<dbReference type="Pfam" id="PF04542">
    <property type="entry name" value="Sigma70_r2"/>
    <property type="match status" value="1"/>
</dbReference>
<evidence type="ECO:0000256" key="2">
    <source>
        <dbReference type="ARBA" id="ARBA00023015"/>
    </source>
</evidence>
<dbReference type="InterPro" id="IPR036388">
    <property type="entry name" value="WH-like_DNA-bd_sf"/>
</dbReference>
<dbReference type="Gene3D" id="1.10.1740.10">
    <property type="match status" value="1"/>
</dbReference>
<evidence type="ECO:0000313" key="9">
    <source>
        <dbReference type="Proteomes" id="UP001501442"/>
    </source>
</evidence>
<keyword evidence="3" id="KW-0731">Sigma factor</keyword>
<dbReference type="EMBL" id="BAABHK010000001">
    <property type="protein sequence ID" value="GAA4621573.1"/>
    <property type="molecule type" value="Genomic_DNA"/>
</dbReference>
<feature type="domain" description="DUF6596" evidence="7">
    <location>
        <begin position="180"/>
        <end position="274"/>
    </location>
</feature>
<evidence type="ECO:0000313" key="8">
    <source>
        <dbReference type="EMBL" id="GAA4621573.1"/>
    </source>
</evidence>
<evidence type="ECO:0000259" key="7">
    <source>
        <dbReference type="Pfam" id="PF20239"/>
    </source>
</evidence>
<name>A0ABP8U3Q3_9ACTN</name>
<keyword evidence="9" id="KW-1185">Reference proteome</keyword>
<gene>
    <name evidence="8" type="ORF">GCM10023196_010350</name>
</gene>
<evidence type="ECO:0000259" key="6">
    <source>
        <dbReference type="Pfam" id="PF08281"/>
    </source>
</evidence>
<dbReference type="InterPro" id="IPR013325">
    <property type="entry name" value="RNA_pol_sigma_r2"/>
</dbReference>
<protein>
    <submittedName>
        <fullName evidence="8">Sigma-70 family RNA polymerase sigma factor</fullName>
    </submittedName>
</protein>
<keyword evidence="2" id="KW-0805">Transcription regulation</keyword>
<comment type="similarity">
    <text evidence="1">Belongs to the sigma-70 factor family. ECF subfamily.</text>
</comment>
<dbReference type="NCBIfam" id="TIGR02937">
    <property type="entry name" value="sigma70-ECF"/>
    <property type="match status" value="1"/>
</dbReference>
<dbReference type="Gene3D" id="1.10.10.10">
    <property type="entry name" value="Winged helix-like DNA-binding domain superfamily/Winged helix DNA-binding domain"/>
    <property type="match status" value="1"/>
</dbReference>
<reference evidence="9" key="1">
    <citation type="journal article" date="2019" name="Int. J. Syst. Evol. Microbiol.">
        <title>The Global Catalogue of Microorganisms (GCM) 10K type strain sequencing project: providing services to taxonomists for standard genome sequencing and annotation.</title>
        <authorList>
            <consortium name="The Broad Institute Genomics Platform"/>
            <consortium name="The Broad Institute Genome Sequencing Center for Infectious Disease"/>
            <person name="Wu L."/>
            <person name="Ma J."/>
        </authorList>
    </citation>
    <scope>NUCLEOTIDE SEQUENCE [LARGE SCALE GENOMIC DNA]</scope>
    <source>
        <strain evidence="9">JCM 17939</strain>
    </source>
</reference>
<dbReference type="InterPro" id="IPR013249">
    <property type="entry name" value="RNA_pol_sigma70_r4_t2"/>
</dbReference>
<dbReference type="SUPFAM" id="SSF88946">
    <property type="entry name" value="Sigma2 domain of RNA polymerase sigma factors"/>
    <property type="match status" value="1"/>
</dbReference>